<gene>
    <name evidence="2" type="ORF">GCM10010405_50100</name>
</gene>
<evidence type="ECO:0000313" key="3">
    <source>
        <dbReference type="Proteomes" id="UP001501638"/>
    </source>
</evidence>
<protein>
    <submittedName>
        <fullName evidence="2">Uncharacterized protein</fullName>
    </submittedName>
</protein>
<evidence type="ECO:0000256" key="1">
    <source>
        <dbReference type="SAM" id="Phobius"/>
    </source>
</evidence>
<keyword evidence="3" id="KW-1185">Reference proteome</keyword>
<sequence length="254" mass="27213">MAVVLYLSDLETLSWLAGAGSFATAVPSLTIAVLLARTPPPRDPTPGQRTGFSDFAGPAVFELTTFAIRLRDRAFAALQGAAKGVAMLWCLVGLMILVGKSEQFTAGEGLKSTLLLALLIMVGLSVAEAIEAADGRDVLVVDTGGLTVVDKRHCRLDRDNLLPRNQSFSIRWDELESIRLVADPEGGAHSLIVTFEDFDHGVKRASKHNFPERGGSGSYVVGRLLLGTAVEERTALLTPLRTALTRYGRGKLQG</sequence>
<keyword evidence="1" id="KW-1133">Transmembrane helix</keyword>
<organism evidence="2 3">
    <name type="scientific">Streptomyces macrosporus</name>
    <dbReference type="NCBI Taxonomy" id="44032"/>
    <lineage>
        <taxon>Bacteria</taxon>
        <taxon>Bacillati</taxon>
        <taxon>Actinomycetota</taxon>
        <taxon>Actinomycetes</taxon>
        <taxon>Kitasatosporales</taxon>
        <taxon>Streptomycetaceae</taxon>
        <taxon>Streptomyces</taxon>
    </lineage>
</organism>
<dbReference type="EMBL" id="BAAASZ010000035">
    <property type="protein sequence ID" value="GAA2459837.1"/>
    <property type="molecule type" value="Genomic_DNA"/>
</dbReference>
<feature type="transmembrane region" description="Helical" evidence="1">
    <location>
        <begin position="110"/>
        <end position="130"/>
    </location>
</feature>
<evidence type="ECO:0000313" key="2">
    <source>
        <dbReference type="EMBL" id="GAA2459837.1"/>
    </source>
</evidence>
<name>A0ABP5XQJ7_9ACTN</name>
<dbReference type="Proteomes" id="UP001501638">
    <property type="component" value="Unassembled WGS sequence"/>
</dbReference>
<comment type="caution">
    <text evidence="2">The sequence shown here is derived from an EMBL/GenBank/DDBJ whole genome shotgun (WGS) entry which is preliminary data.</text>
</comment>
<feature type="transmembrane region" description="Helical" evidence="1">
    <location>
        <begin position="12"/>
        <end position="36"/>
    </location>
</feature>
<feature type="transmembrane region" description="Helical" evidence="1">
    <location>
        <begin position="75"/>
        <end position="98"/>
    </location>
</feature>
<keyword evidence="1" id="KW-0812">Transmembrane</keyword>
<keyword evidence="1" id="KW-0472">Membrane</keyword>
<accession>A0ABP5XQJ7</accession>
<reference evidence="3" key="1">
    <citation type="journal article" date="2019" name="Int. J. Syst. Evol. Microbiol.">
        <title>The Global Catalogue of Microorganisms (GCM) 10K type strain sequencing project: providing services to taxonomists for standard genome sequencing and annotation.</title>
        <authorList>
            <consortium name="The Broad Institute Genomics Platform"/>
            <consortium name="The Broad Institute Genome Sequencing Center for Infectious Disease"/>
            <person name="Wu L."/>
            <person name="Ma J."/>
        </authorList>
    </citation>
    <scope>NUCLEOTIDE SEQUENCE [LARGE SCALE GENOMIC DNA]</scope>
    <source>
        <strain evidence="3">JCM 6305</strain>
    </source>
</reference>
<proteinExistence type="predicted"/>